<feature type="region of interest" description="Disordered" evidence="1">
    <location>
        <begin position="36"/>
        <end position="93"/>
    </location>
</feature>
<organism evidence="3 4">
    <name type="scientific">Marinilabilia rubra</name>
    <dbReference type="NCBI Taxonomy" id="2162893"/>
    <lineage>
        <taxon>Bacteria</taxon>
        <taxon>Pseudomonadati</taxon>
        <taxon>Bacteroidota</taxon>
        <taxon>Bacteroidia</taxon>
        <taxon>Marinilabiliales</taxon>
        <taxon>Marinilabiliaceae</taxon>
        <taxon>Marinilabilia</taxon>
    </lineage>
</organism>
<feature type="signal peptide" evidence="2">
    <location>
        <begin position="1"/>
        <end position="22"/>
    </location>
</feature>
<evidence type="ECO:0000256" key="1">
    <source>
        <dbReference type="SAM" id="MobiDB-lite"/>
    </source>
</evidence>
<evidence type="ECO:0000313" key="4">
    <source>
        <dbReference type="Proteomes" id="UP000244956"/>
    </source>
</evidence>
<gene>
    <name evidence="3" type="ORF">DDZ16_01680</name>
</gene>
<dbReference type="EMBL" id="QEWP01000001">
    <property type="protein sequence ID" value="PWE01224.1"/>
    <property type="molecule type" value="Genomic_DNA"/>
</dbReference>
<comment type="caution">
    <text evidence="3">The sequence shown here is derived from an EMBL/GenBank/DDBJ whole genome shotgun (WGS) entry which is preliminary data.</text>
</comment>
<dbReference type="AlphaFoldDB" id="A0A2U2BDT0"/>
<protein>
    <submittedName>
        <fullName evidence="3">Uncharacterized protein</fullName>
    </submittedName>
</protein>
<feature type="chain" id="PRO_5015781717" evidence="2">
    <location>
        <begin position="23"/>
        <end position="325"/>
    </location>
</feature>
<name>A0A2U2BDT0_9BACT</name>
<sequence>MKFYVKTCLLLMFLSFSISSFSQGFLERVAKKASEKIEKKAEKKAEEKMDEKIDEGFDEAEESLEGRKEQEPESNKRQSSKRMEEMMKKMGVSSEPAPVADQYEFSSKMRMEFQNYDEKGKLKDEGEVVTFISPGEKNFAYEFLSGTPDNSRGPAKGIFIMDYENGSTIILSEEDGEKSGVVYGIKFFDEAVQDDDPEYTEEYEEKQDINYTSPGFKKTGRTKDILGYKCNEYAFDDEESEGTVWITEKIDWKAKDTFSTIFKSAMTARGIYNGMMLESESKDKSSGEVNKMQVTEIDDNANKVFSPGEYQLVNMGSMNFRQGEE</sequence>
<evidence type="ECO:0000313" key="3">
    <source>
        <dbReference type="EMBL" id="PWE01224.1"/>
    </source>
</evidence>
<accession>A0A2U2BDT0</accession>
<dbReference type="RefSeq" id="WP_109262678.1">
    <property type="nucleotide sequence ID" value="NZ_QEWP01000001.1"/>
</dbReference>
<feature type="compositionally biased region" description="Basic and acidic residues" evidence="1">
    <location>
        <begin position="64"/>
        <end position="88"/>
    </location>
</feature>
<keyword evidence="2" id="KW-0732">Signal</keyword>
<dbReference type="OrthoDB" id="1524221at2"/>
<feature type="compositionally biased region" description="Basic and acidic residues" evidence="1">
    <location>
        <begin position="36"/>
        <end position="55"/>
    </location>
</feature>
<keyword evidence="4" id="KW-1185">Reference proteome</keyword>
<proteinExistence type="predicted"/>
<dbReference type="Proteomes" id="UP000244956">
    <property type="component" value="Unassembled WGS sequence"/>
</dbReference>
<evidence type="ECO:0000256" key="2">
    <source>
        <dbReference type="SAM" id="SignalP"/>
    </source>
</evidence>
<reference evidence="3 4" key="1">
    <citation type="submission" date="2018-05" db="EMBL/GenBank/DDBJ databases">
        <title>Marinilabilia rubrum sp. nov., isolated from saltern sediment.</title>
        <authorList>
            <person name="Zhang R."/>
        </authorList>
    </citation>
    <scope>NUCLEOTIDE SEQUENCE [LARGE SCALE GENOMIC DNA]</scope>
    <source>
        <strain evidence="3 4">WTE16</strain>
    </source>
</reference>